<evidence type="ECO:0000259" key="9">
    <source>
        <dbReference type="PROSITE" id="PS50112"/>
    </source>
</evidence>
<dbReference type="PROSITE" id="PS50113">
    <property type="entry name" value="PAC"/>
    <property type="match status" value="1"/>
</dbReference>
<dbReference type="RefSeq" id="WP_092994624.1">
    <property type="nucleotide sequence ID" value="NZ_FMWD01000004.1"/>
</dbReference>
<dbReference type="Gene3D" id="3.30.450.20">
    <property type="entry name" value="PAS domain"/>
    <property type="match status" value="2"/>
</dbReference>
<feature type="domain" description="PAS" evidence="9">
    <location>
        <begin position="194"/>
        <end position="245"/>
    </location>
</feature>
<dbReference type="SMART" id="SM00091">
    <property type="entry name" value="PAS"/>
    <property type="match status" value="2"/>
</dbReference>
<dbReference type="NCBIfam" id="TIGR00229">
    <property type="entry name" value="sensory_box"/>
    <property type="match status" value="2"/>
</dbReference>
<evidence type="ECO:0000256" key="4">
    <source>
        <dbReference type="ARBA" id="ARBA00022679"/>
    </source>
</evidence>
<dbReference type="GO" id="GO:0006355">
    <property type="term" value="P:regulation of DNA-templated transcription"/>
    <property type="evidence" value="ECO:0007669"/>
    <property type="project" value="InterPro"/>
</dbReference>
<dbReference type="PROSITE" id="PS50112">
    <property type="entry name" value="PAS"/>
    <property type="match status" value="2"/>
</dbReference>
<organism evidence="11 12">
    <name type="scientific">Thiohalomonas denitrificans</name>
    <dbReference type="NCBI Taxonomy" id="415747"/>
    <lineage>
        <taxon>Bacteria</taxon>
        <taxon>Pseudomonadati</taxon>
        <taxon>Pseudomonadota</taxon>
        <taxon>Gammaproteobacteria</taxon>
        <taxon>Thiohalomonadales</taxon>
        <taxon>Thiohalomonadaceae</taxon>
        <taxon>Thiohalomonas</taxon>
    </lineage>
</organism>
<name>A0A1G5Q760_9GAMM</name>
<evidence type="ECO:0000313" key="12">
    <source>
        <dbReference type="Proteomes" id="UP000199648"/>
    </source>
</evidence>
<dbReference type="Pfam" id="PF00989">
    <property type="entry name" value="PAS"/>
    <property type="match status" value="1"/>
</dbReference>
<accession>A0A1G5Q760</accession>
<feature type="coiled-coil region" evidence="7">
    <location>
        <begin position="9"/>
        <end position="68"/>
    </location>
</feature>
<keyword evidence="5" id="KW-0418">Kinase</keyword>
<dbReference type="GO" id="GO:0000155">
    <property type="term" value="F:phosphorelay sensor kinase activity"/>
    <property type="evidence" value="ECO:0007669"/>
    <property type="project" value="InterPro"/>
</dbReference>
<dbReference type="CDD" id="cd00082">
    <property type="entry name" value="HisKA"/>
    <property type="match status" value="1"/>
</dbReference>
<keyword evidence="12" id="KW-1185">Reference proteome</keyword>
<evidence type="ECO:0000256" key="7">
    <source>
        <dbReference type="SAM" id="Coils"/>
    </source>
</evidence>
<gene>
    <name evidence="11" type="ORF">SAMN03097708_01432</name>
</gene>
<dbReference type="CDD" id="cd00130">
    <property type="entry name" value="PAS"/>
    <property type="match status" value="2"/>
</dbReference>
<dbReference type="GO" id="GO:0000156">
    <property type="term" value="F:phosphorelay response regulator activity"/>
    <property type="evidence" value="ECO:0007669"/>
    <property type="project" value="TreeGrafter"/>
</dbReference>
<evidence type="ECO:0000259" key="10">
    <source>
        <dbReference type="PROSITE" id="PS50113"/>
    </source>
</evidence>
<dbReference type="InterPro" id="IPR005467">
    <property type="entry name" value="His_kinase_dom"/>
</dbReference>
<dbReference type="Proteomes" id="UP000199648">
    <property type="component" value="Unassembled WGS sequence"/>
</dbReference>
<sequence>MESIDRLSAEQLAERLASLQTTLQDESDEVQQLVHNLRVHQIELEMQNRELREAHDELEASRDRYADLYDFAPVGYLSFNARGQVLNLNLTAAELLGQERRRVIGQAFVSYLAPGQSTAFVTHLQAVCDSGQGHVLEFTLKGRRGEPIDVHLESVAAAHSPDAECVCRSALTDVSQLTRSRTALRESEARYRREAAELAAIYRSAPVGIAVLDQDLRYLRVNECLADMTGLSVAEHVGKRLAEVVPALAKQAAPGLRRVLATGKPLLGVELSSETPAQPGVRRHWVEHWSPMTDESGRAVGVIAVSEEVTERKLLEATRRREKELRRQNDKLQQFASLVAHDLKAPLRAVDVLSSAIEEDEGARLSSEGLGQLQLLRTRVQRMNELVSGLLDYARAGRADSDVVDVDTALLVQEVLQSRDVPEGFRVSVAPDMPCLRTERAPLQQVFANLIDNAIKYHDRPDGHVRVSSSDIGDFHEFAVADDGPGIAPEDQERIFEMFQRISDKSGVQGTGIGLAVVKKTIETEGGSLHLESAPGRGATFRFTWPKDVVQRRISDQGNCDSH</sequence>
<dbReference type="InterPro" id="IPR013767">
    <property type="entry name" value="PAS_fold"/>
</dbReference>
<feature type="domain" description="PAS" evidence="9">
    <location>
        <begin position="61"/>
        <end position="131"/>
    </location>
</feature>
<protein>
    <recommendedName>
        <fullName evidence="2">histidine kinase</fullName>
        <ecNumber evidence="2">2.7.13.3</ecNumber>
    </recommendedName>
</protein>
<keyword evidence="6" id="KW-0472">Membrane</keyword>
<dbReference type="SMART" id="SM00388">
    <property type="entry name" value="HisKA"/>
    <property type="match status" value="1"/>
</dbReference>
<dbReference type="Gene3D" id="3.30.565.10">
    <property type="entry name" value="Histidine kinase-like ATPase, C-terminal domain"/>
    <property type="match status" value="1"/>
</dbReference>
<dbReference type="Pfam" id="PF00512">
    <property type="entry name" value="HisKA"/>
    <property type="match status" value="1"/>
</dbReference>
<evidence type="ECO:0000256" key="2">
    <source>
        <dbReference type="ARBA" id="ARBA00012438"/>
    </source>
</evidence>
<dbReference type="PANTHER" id="PTHR42878:SF15">
    <property type="entry name" value="BACTERIOPHYTOCHROME"/>
    <property type="match status" value="1"/>
</dbReference>
<dbReference type="AlphaFoldDB" id="A0A1G5Q760"/>
<evidence type="ECO:0000259" key="8">
    <source>
        <dbReference type="PROSITE" id="PS50109"/>
    </source>
</evidence>
<dbReference type="InterPro" id="IPR003594">
    <property type="entry name" value="HATPase_dom"/>
</dbReference>
<dbReference type="SUPFAM" id="SSF47384">
    <property type="entry name" value="Homodimeric domain of signal transducing histidine kinase"/>
    <property type="match status" value="1"/>
</dbReference>
<dbReference type="InterPro" id="IPR035965">
    <property type="entry name" value="PAS-like_dom_sf"/>
</dbReference>
<dbReference type="Pfam" id="PF02518">
    <property type="entry name" value="HATPase_c"/>
    <property type="match status" value="1"/>
</dbReference>
<reference evidence="11 12" key="1">
    <citation type="submission" date="2016-10" db="EMBL/GenBank/DDBJ databases">
        <authorList>
            <person name="de Groot N.N."/>
        </authorList>
    </citation>
    <scope>NUCLEOTIDE SEQUENCE [LARGE SCALE GENOMIC DNA]</scope>
    <source>
        <strain evidence="11 12">HLD2</strain>
    </source>
</reference>
<dbReference type="InterPro" id="IPR004358">
    <property type="entry name" value="Sig_transdc_His_kin-like_C"/>
</dbReference>
<dbReference type="InterPro" id="IPR000700">
    <property type="entry name" value="PAS-assoc_C"/>
</dbReference>
<evidence type="ECO:0000313" key="11">
    <source>
        <dbReference type="EMBL" id="SCZ57458.1"/>
    </source>
</evidence>
<keyword evidence="4" id="KW-0808">Transferase</keyword>
<dbReference type="PRINTS" id="PR00344">
    <property type="entry name" value="BCTRLSENSOR"/>
</dbReference>
<dbReference type="CDD" id="cd00075">
    <property type="entry name" value="HATPase"/>
    <property type="match status" value="1"/>
</dbReference>
<dbReference type="InterPro" id="IPR050351">
    <property type="entry name" value="BphY/WalK/GraS-like"/>
</dbReference>
<dbReference type="SMART" id="SM00387">
    <property type="entry name" value="HATPase_c"/>
    <property type="match status" value="1"/>
</dbReference>
<feature type="domain" description="PAC" evidence="10">
    <location>
        <begin position="267"/>
        <end position="321"/>
    </location>
</feature>
<dbReference type="SUPFAM" id="SSF55874">
    <property type="entry name" value="ATPase domain of HSP90 chaperone/DNA topoisomerase II/histidine kinase"/>
    <property type="match status" value="1"/>
</dbReference>
<dbReference type="InterPro" id="IPR036890">
    <property type="entry name" value="HATPase_C_sf"/>
</dbReference>
<dbReference type="STRING" id="415747.SAMN03097708_01432"/>
<dbReference type="PROSITE" id="PS50109">
    <property type="entry name" value="HIS_KIN"/>
    <property type="match status" value="1"/>
</dbReference>
<dbReference type="Pfam" id="PF08448">
    <property type="entry name" value="PAS_4"/>
    <property type="match status" value="1"/>
</dbReference>
<dbReference type="OrthoDB" id="7051794at2"/>
<evidence type="ECO:0000256" key="5">
    <source>
        <dbReference type="ARBA" id="ARBA00022777"/>
    </source>
</evidence>
<dbReference type="GO" id="GO:0007234">
    <property type="term" value="P:osmosensory signaling via phosphorelay pathway"/>
    <property type="evidence" value="ECO:0007669"/>
    <property type="project" value="TreeGrafter"/>
</dbReference>
<dbReference type="InterPro" id="IPR000014">
    <property type="entry name" value="PAS"/>
</dbReference>
<proteinExistence type="predicted"/>
<feature type="domain" description="Histidine kinase" evidence="8">
    <location>
        <begin position="338"/>
        <end position="549"/>
    </location>
</feature>
<evidence type="ECO:0000256" key="1">
    <source>
        <dbReference type="ARBA" id="ARBA00000085"/>
    </source>
</evidence>
<comment type="catalytic activity">
    <reaction evidence="1">
        <text>ATP + protein L-histidine = ADP + protein N-phospho-L-histidine.</text>
        <dbReference type="EC" id="2.7.13.3"/>
    </reaction>
</comment>
<evidence type="ECO:0000256" key="6">
    <source>
        <dbReference type="ARBA" id="ARBA00023136"/>
    </source>
</evidence>
<dbReference type="Gene3D" id="1.10.287.130">
    <property type="match status" value="1"/>
</dbReference>
<dbReference type="InterPro" id="IPR003661">
    <property type="entry name" value="HisK_dim/P_dom"/>
</dbReference>
<evidence type="ECO:0000256" key="3">
    <source>
        <dbReference type="ARBA" id="ARBA00022553"/>
    </source>
</evidence>
<dbReference type="InterPro" id="IPR036097">
    <property type="entry name" value="HisK_dim/P_sf"/>
</dbReference>
<dbReference type="GO" id="GO:0016020">
    <property type="term" value="C:membrane"/>
    <property type="evidence" value="ECO:0007669"/>
    <property type="project" value="UniProtKB-SubCell"/>
</dbReference>
<dbReference type="InterPro" id="IPR013656">
    <property type="entry name" value="PAS_4"/>
</dbReference>
<dbReference type="EC" id="2.7.13.3" evidence="2"/>
<dbReference type="EMBL" id="FMWD01000004">
    <property type="protein sequence ID" value="SCZ57458.1"/>
    <property type="molecule type" value="Genomic_DNA"/>
</dbReference>
<dbReference type="PANTHER" id="PTHR42878">
    <property type="entry name" value="TWO-COMPONENT HISTIDINE KINASE"/>
    <property type="match status" value="1"/>
</dbReference>
<dbReference type="SUPFAM" id="SSF55785">
    <property type="entry name" value="PYP-like sensor domain (PAS domain)"/>
    <property type="match status" value="2"/>
</dbReference>
<keyword evidence="3" id="KW-0597">Phosphoprotein</keyword>
<dbReference type="GO" id="GO:0030295">
    <property type="term" value="F:protein kinase activator activity"/>
    <property type="evidence" value="ECO:0007669"/>
    <property type="project" value="TreeGrafter"/>
</dbReference>
<keyword evidence="7" id="KW-0175">Coiled coil</keyword>